<proteinExistence type="predicted"/>
<organism evidence="1">
    <name type="scientific">Tanacetum cinerariifolium</name>
    <name type="common">Dalmatian daisy</name>
    <name type="synonym">Chrysanthemum cinerariifolium</name>
    <dbReference type="NCBI Taxonomy" id="118510"/>
    <lineage>
        <taxon>Eukaryota</taxon>
        <taxon>Viridiplantae</taxon>
        <taxon>Streptophyta</taxon>
        <taxon>Embryophyta</taxon>
        <taxon>Tracheophyta</taxon>
        <taxon>Spermatophyta</taxon>
        <taxon>Magnoliopsida</taxon>
        <taxon>eudicotyledons</taxon>
        <taxon>Gunneridae</taxon>
        <taxon>Pentapetalae</taxon>
        <taxon>asterids</taxon>
        <taxon>campanulids</taxon>
        <taxon>Asterales</taxon>
        <taxon>Asteraceae</taxon>
        <taxon>Asteroideae</taxon>
        <taxon>Anthemideae</taxon>
        <taxon>Anthemidinae</taxon>
        <taxon>Tanacetum</taxon>
    </lineage>
</organism>
<feature type="non-terminal residue" evidence="1">
    <location>
        <position position="430"/>
    </location>
</feature>
<dbReference type="InterPro" id="IPR032567">
    <property type="entry name" value="RTL1-rel"/>
</dbReference>
<name>A0A699K1F6_TANCI</name>
<protein>
    <submittedName>
        <fullName evidence="1">Putative reverse transcriptase domain-containing protein</fullName>
    </submittedName>
</protein>
<dbReference type="PANTHER" id="PTHR15503">
    <property type="entry name" value="LDOC1 RELATED"/>
    <property type="match status" value="1"/>
</dbReference>
<dbReference type="InterPro" id="IPR043502">
    <property type="entry name" value="DNA/RNA_pol_sf"/>
</dbReference>
<keyword evidence="1" id="KW-0808">Transferase</keyword>
<dbReference type="AlphaFoldDB" id="A0A699K1F6"/>
<reference evidence="1" key="1">
    <citation type="journal article" date="2019" name="Sci. Rep.">
        <title>Draft genome of Tanacetum cinerariifolium, the natural source of mosquito coil.</title>
        <authorList>
            <person name="Yamashiro T."/>
            <person name="Shiraishi A."/>
            <person name="Satake H."/>
            <person name="Nakayama K."/>
        </authorList>
    </citation>
    <scope>NUCLEOTIDE SEQUENCE</scope>
</reference>
<dbReference type="PANTHER" id="PTHR15503:SF45">
    <property type="entry name" value="RNA-DIRECTED DNA POLYMERASE HOMOLOG"/>
    <property type="match status" value="1"/>
</dbReference>
<gene>
    <name evidence="1" type="ORF">Tci_635960</name>
</gene>
<dbReference type="SUPFAM" id="SSF56672">
    <property type="entry name" value="DNA/RNA polymerases"/>
    <property type="match status" value="2"/>
</dbReference>
<evidence type="ECO:0000313" key="1">
    <source>
        <dbReference type="EMBL" id="GFA63988.1"/>
    </source>
</evidence>
<comment type="caution">
    <text evidence="1">The sequence shown here is derived from an EMBL/GenBank/DDBJ whole genome shotgun (WGS) entry which is preliminary data.</text>
</comment>
<keyword evidence="1" id="KW-0548">Nucleotidyltransferase</keyword>
<dbReference type="EMBL" id="BKCJ010460103">
    <property type="protein sequence ID" value="GFA63988.1"/>
    <property type="molecule type" value="Genomic_DNA"/>
</dbReference>
<keyword evidence="1" id="KW-0695">RNA-directed DNA polymerase</keyword>
<sequence>MLVNVRSSATSVERLGTKRGTVRKRMLPQVQTLSPFGLVLIVGSMVIQGTNAQKKVKQEEVMEVRGKAYAIKDAEPQVLNVVMGMFLLNNCYASVLFYSRSNRIFMDTRFSSMLDINLVKINTSYEVELVNGRVVSTNIVLKGCTLNLVNHLFEFDLMPIELGTFDVIIGMDWLVKHDAVIVCGEKVFCIPYGNKTLTVKSDKGMSRLKVISCIKACKYIERGCHLFLAHVTEKKSKEKRLEDVPLICDFPEVFPDDFPGLPSPRQVNFRIDLVLRVAPIARAPYRLAITEMRELSVQLQELLEKGFIRLSSSPGGALMLLVKKKDGSFRMCIDYRKLNKLAKGCHVFLAHISATKEDDKSEGKQVKDVPIVHDFPEVFPEDFPGLSPARPVEFQIDLISGVAPVARAPYRLAPSEMKELSKQLQELSDK</sequence>
<dbReference type="Gene3D" id="2.40.70.10">
    <property type="entry name" value="Acid Proteases"/>
    <property type="match status" value="1"/>
</dbReference>
<dbReference type="Pfam" id="PF08284">
    <property type="entry name" value="RVP_2"/>
    <property type="match status" value="1"/>
</dbReference>
<dbReference type="Gene3D" id="3.10.10.10">
    <property type="entry name" value="HIV Type 1 Reverse Transcriptase, subunit A, domain 1"/>
    <property type="match status" value="1"/>
</dbReference>
<dbReference type="CDD" id="cd00303">
    <property type="entry name" value="retropepsin_like"/>
    <property type="match status" value="1"/>
</dbReference>
<dbReference type="InterPro" id="IPR021109">
    <property type="entry name" value="Peptidase_aspartic_dom_sf"/>
</dbReference>
<accession>A0A699K1F6</accession>
<dbReference type="GO" id="GO:0003964">
    <property type="term" value="F:RNA-directed DNA polymerase activity"/>
    <property type="evidence" value="ECO:0007669"/>
    <property type="project" value="UniProtKB-KW"/>
</dbReference>